<dbReference type="Proteomes" id="UP001162162">
    <property type="component" value="Unassembled WGS sequence"/>
</dbReference>
<dbReference type="EMBL" id="JAPWTK010000254">
    <property type="protein sequence ID" value="KAJ8944408.1"/>
    <property type="molecule type" value="Genomic_DNA"/>
</dbReference>
<dbReference type="AlphaFoldDB" id="A0AAV8Y0H1"/>
<evidence type="ECO:0000313" key="2">
    <source>
        <dbReference type="EMBL" id="KAJ8944408.1"/>
    </source>
</evidence>
<comment type="caution">
    <text evidence="2">The sequence shown here is derived from an EMBL/GenBank/DDBJ whole genome shotgun (WGS) entry which is preliminary data.</text>
</comment>
<sequence length="121" mass="13566">MLSRFGTFGQPAGRVKISSGYLKTCAESQTAAIKTFFPVPQSAGSYNSNLKGTLRESARKSGSDRTGTIVRFKMSDINFEQRCAIRFCFRLGHSATDTFAKLQHAYEDSVFSKAQVFRWLY</sequence>
<name>A0AAV8Y0H1_9CUCU</name>
<dbReference type="InterPro" id="IPR041426">
    <property type="entry name" value="Mos1_HTH"/>
</dbReference>
<organism evidence="2 3">
    <name type="scientific">Aromia moschata</name>
    <dbReference type="NCBI Taxonomy" id="1265417"/>
    <lineage>
        <taxon>Eukaryota</taxon>
        <taxon>Metazoa</taxon>
        <taxon>Ecdysozoa</taxon>
        <taxon>Arthropoda</taxon>
        <taxon>Hexapoda</taxon>
        <taxon>Insecta</taxon>
        <taxon>Pterygota</taxon>
        <taxon>Neoptera</taxon>
        <taxon>Endopterygota</taxon>
        <taxon>Coleoptera</taxon>
        <taxon>Polyphaga</taxon>
        <taxon>Cucujiformia</taxon>
        <taxon>Chrysomeloidea</taxon>
        <taxon>Cerambycidae</taxon>
        <taxon>Cerambycinae</taxon>
        <taxon>Callichromatini</taxon>
        <taxon>Aromia</taxon>
    </lineage>
</organism>
<feature type="domain" description="Mos1 transposase HTH" evidence="1">
    <location>
        <begin position="84"/>
        <end position="119"/>
    </location>
</feature>
<reference evidence="2" key="1">
    <citation type="journal article" date="2023" name="Insect Mol. Biol.">
        <title>Genome sequencing provides insights into the evolution of gene families encoding plant cell wall-degrading enzymes in longhorned beetles.</title>
        <authorList>
            <person name="Shin N.R."/>
            <person name="Okamura Y."/>
            <person name="Kirsch R."/>
            <person name="Pauchet Y."/>
        </authorList>
    </citation>
    <scope>NUCLEOTIDE SEQUENCE</scope>
    <source>
        <strain evidence="2">AMC_N1</strain>
    </source>
</reference>
<evidence type="ECO:0000259" key="1">
    <source>
        <dbReference type="Pfam" id="PF17906"/>
    </source>
</evidence>
<proteinExistence type="predicted"/>
<gene>
    <name evidence="2" type="ORF">NQ318_023181</name>
</gene>
<protein>
    <recommendedName>
        <fullName evidence="1">Mos1 transposase HTH domain-containing protein</fullName>
    </recommendedName>
</protein>
<dbReference type="Pfam" id="PF17906">
    <property type="entry name" value="HTH_48"/>
    <property type="match status" value="1"/>
</dbReference>
<dbReference type="Gene3D" id="1.10.10.1450">
    <property type="match status" value="1"/>
</dbReference>
<evidence type="ECO:0000313" key="3">
    <source>
        <dbReference type="Proteomes" id="UP001162162"/>
    </source>
</evidence>
<accession>A0AAV8Y0H1</accession>
<keyword evidence="3" id="KW-1185">Reference proteome</keyword>